<gene>
    <name evidence="1" type="ORF">A3L01_00735</name>
</gene>
<keyword evidence="2" id="KW-1185">Reference proteome</keyword>
<dbReference type="OrthoDB" id="99614at2157"/>
<reference evidence="1 2" key="1">
    <citation type="submission" date="2016-04" db="EMBL/GenBank/DDBJ databases">
        <title>Complete genome sequence of Thermococcus barossii type strain SHCK-94.</title>
        <authorList>
            <person name="Oger P.M."/>
        </authorList>
    </citation>
    <scope>NUCLEOTIDE SEQUENCE [LARGE SCALE GENOMIC DNA]</scope>
    <source>
        <strain evidence="1 2">SHCK-94</strain>
    </source>
</reference>
<name>A0A2Z2MGW0_9EURY</name>
<evidence type="ECO:0008006" key="3">
    <source>
        <dbReference type="Google" id="ProtNLM"/>
    </source>
</evidence>
<dbReference type="RefSeq" id="WP_088864012.1">
    <property type="nucleotide sequence ID" value="NZ_CP015101.1"/>
</dbReference>
<accession>A0A2Z2MGW0</accession>
<proteinExistence type="predicted"/>
<dbReference type="AlphaFoldDB" id="A0A2Z2MGW0"/>
<dbReference type="GeneID" id="33325252"/>
<evidence type="ECO:0000313" key="1">
    <source>
        <dbReference type="EMBL" id="ASJ03962.1"/>
    </source>
</evidence>
<protein>
    <recommendedName>
        <fullName evidence="3">HEPN domain-containing protein</fullName>
    </recommendedName>
</protein>
<dbReference type="Proteomes" id="UP000250272">
    <property type="component" value="Chromosome"/>
</dbReference>
<sequence length="106" mass="12177">MEDALREKALAYISRAEYYMAEKRFEMAYNAYMDALHTIGAYLVYLDMGMLMSVREMMGILESRHPGVHGVIAHYSRVTSFDEGTLTAMRKEVERLRDSVFPTGPD</sequence>
<evidence type="ECO:0000313" key="2">
    <source>
        <dbReference type="Proteomes" id="UP000250272"/>
    </source>
</evidence>
<dbReference type="KEGG" id="tbs:A3L01_00735"/>
<dbReference type="EMBL" id="CP015101">
    <property type="protein sequence ID" value="ASJ03962.1"/>
    <property type="molecule type" value="Genomic_DNA"/>
</dbReference>
<organism evidence="1 2">
    <name type="scientific">Thermococcus barossii</name>
    <dbReference type="NCBI Taxonomy" id="54077"/>
    <lineage>
        <taxon>Archaea</taxon>
        <taxon>Methanobacteriati</taxon>
        <taxon>Methanobacteriota</taxon>
        <taxon>Thermococci</taxon>
        <taxon>Thermococcales</taxon>
        <taxon>Thermococcaceae</taxon>
        <taxon>Thermococcus</taxon>
    </lineage>
</organism>